<gene>
    <name evidence="2" type="ORF">SAMN02745126_03560</name>
</gene>
<dbReference type="InterPro" id="IPR029063">
    <property type="entry name" value="SAM-dependent_MTases_sf"/>
</dbReference>
<dbReference type="STRING" id="225324.SAMN02745126_03560"/>
<accession>A0A1T4R3K8</accession>
<keyword evidence="3" id="KW-1185">Reference proteome</keyword>
<evidence type="ECO:0000259" key="1">
    <source>
        <dbReference type="Pfam" id="PF08241"/>
    </source>
</evidence>
<sequence length="215" mass="23299">MSLSHRLGHRLGRQLREPRGWAGRLTGLAMRVVNDECNRLAVEALAIHATDTVLEVGCGPGHGLALAAAQAPNGRLYGVDRSAVMLEQAAARNRGAVRSGRLVLTTGAFDALPFADRSMDKVLAVNVAYFWDREGRVAREIRRVLRPSGTLALYVTDRATMAHWPFAGADTHIHWDEHSLASMLHAGGFPQATIEVWKVRLRGGVQGLVAVATTP</sequence>
<dbReference type="AlphaFoldDB" id="A0A1T4R3K8"/>
<feature type="domain" description="Methyltransferase type 11" evidence="1">
    <location>
        <begin position="54"/>
        <end position="152"/>
    </location>
</feature>
<dbReference type="GO" id="GO:0032259">
    <property type="term" value="P:methylation"/>
    <property type="evidence" value="ECO:0007669"/>
    <property type="project" value="UniProtKB-KW"/>
</dbReference>
<evidence type="ECO:0000313" key="2">
    <source>
        <dbReference type="EMBL" id="SKA10642.1"/>
    </source>
</evidence>
<name>A0A1T4R3K8_9HYPH</name>
<dbReference type="RefSeq" id="WP_085935253.1">
    <property type="nucleotide sequence ID" value="NZ_FUWJ01000004.1"/>
</dbReference>
<dbReference type="Gene3D" id="3.40.50.150">
    <property type="entry name" value="Vaccinia Virus protein VP39"/>
    <property type="match status" value="1"/>
</dbReference>
<dbReference type="Pfam" id="PF08241">
    <property type="entry name" value="Methyltransf_11"/>
    <property type="match status" value="1"/>
</dbReference>
<dbReference type="InterPro" id="IPR050508">
    <property type="entry name" value="Methyltransf_Superfamily"/>
</dbReference>
<evidence type="ECO:0000313" key="3">
    <source>
        <dbReference type="Proteomes" id="UP000190092"/>
    </source>
</evidence>
<dbReference type="OrthoDB" id="9777638at2"/>
<proteinExistence type="predicted"/>
<dbReference type="SUPFAM" id="SSF53335">
    <property type="entry name" value="S-adenosyl-L-methionine-dependent methyltransferases"/>
    <property type="match status" value="1"/>
</dbReference>
<protein>
    <submittedName>
        <fullName evidence="2">Methyltransferase domain-containing protein</fullName>
    </submittedName>
</protein>
<dbReference type="GO" id="GO:0008757">
    <property type="term" value="F:S-adenosylmethionine-dependent methyltransferase activity"/>
    <property type="evidence" value="ECO:0007669"/>
    <property type="project" value="InterPro"/>
</dbReference>
<keyword evidence="2" id="KW-0808">Transferase</keyword>
<keyword evidence="2" id="KW-0489">Methyltransferase</keyword>
<dbReference type="Proteomes" id="UP000190092">
    <property type="component" value="Unassembled WGS sequence"/>
</dbReference>
<dbReference type="CDD" id="cd02440">
    <property type="entry name" value="AdoMet_MTases"/>
    <property type="match status" value="1"/>
</dbReference>
<dbReference type="InterPro" id="IPR013216">
    <property type="entry name" value="Methyltransf_11"/>
</dbReference>
<organism evidence="2 3">
    <name type="scientific">Enhydrobacter aerosaccus</name>
    <dbReference type="NCBI Taxonomy" id="225324"/>
    <lineage>
        <taxon>Bacteria</taxon>
        <taxon>Pseudomonadati</taxon>
        <taxon>Pseudomonadota</taxon>
        <taxon>Alphaproteobacteria</taxon>
        <taxon>Hyphomicrobiales</taxon>
        <taxon>Enhydrobacter</taxon>
    </lineage>
</organism>
<reference evidence="3" key="1">
    <citation type="submission" date="2017-02" db="EMBL/GenBank/DDBJ databases">
        <authorList>
            <person name="Varghese N."/>
            <person name="Submissions S."/>
        </authorList>
    </citation>
    <scope>NUCLEOTIDE SEQUENCE [LARGE SCALE GENOMIC DNA]</scope>
    <source>
        <strain evidence="3">ATCC 27094</strain>
    </source>
</reference>
<dbReference type="EMBL" id="FUWJ01000004">
    <property type="protein sequence ID" value="SKA10642.1"/>
    <property type="molecule type" value="Genomic_DNA"/>
</dbReference>
<dbReference type="PANTHER" id="PTHR42912">
    <property type="entry name" value="METHYLTRANSFERASE"/>
    <property type="match status" value="1"/>
</dbReference>